<sequence>MKKLLIAGIAAATLAGFSSTNMAEAKAGVYVSVDGPYVYKVKKGNSWNNCYSLGSMLRDMKVTYKRLDRGTMNLQALLEELTAGEWSKYLTVTPTQHKPEQKEQSPTEEKAPEKKEEKEPSTTPEPKQEEKAPKEEVPVETKEPEKKEEVPTETKTPEQEVETPAPEEVKEDKKEEVETPSELTQEEQQMADLVNEARTQAGLAPLKVNIDLTKVARVKSQDMITGNYFSHNSPTYGSPFDMMSSFGIQYRSAAENIAGNQTVEAAHRALMNSSGHYANIMGDFTEVGIGIVDGGPYGKMFTQMFKK</sequence>
<dbReference type="RefSeq" id="WP_176763725.1">
    <property type="nucleotide sequence ID" value="NZ_FMYM01000001.1"/>
</dbReference>
<evidence type="ECO:0000313" key="4">
    <source>
        <dbReference type="EMBL" id="SDB82624.1"/>
    </source>
</evidence>
<evidence type="ECO:0000313" key="5">
    <source>
        <dbReference type="Proteomes" id="UP000242662"/>
    </source>
</evidence>
<dbReference type="SUPFAM" id="SSF55797">
    <property type="entry name" value="PR-1-like"/>
    <property type="match status" value="1"/>
</dbReference>
<dbReference type="InterPro" id="IPR035940">
    <property type="entry name" value="CAP_sf"/>
</dbReference>
<keyword evidence="2" id="KW-0732">Signal</keyword>
<dbReference type="InterPro" id="IPR014044">
    <property type="entry name" value="CAP_dom"/>
</dbReference>
<dbReference type="Proteomes" id="UP000242662">
    <property type="component" value="Unassembled WGS sequence"/>
</dbReference>
<dbReference type="NCBIfam" id="TIGR02909">
    <property type="entry name" value="spore_YkwD"/>
    <property type="match status" value="1"/>
</dbReference>
<evidence type="ECO:0000256" key="1">
    <source>
        <dbReference type="SAM" id="MobiDB-lite"/>
    </source>
</evidence>
<dbReference type="Pfam" id="PF00188">
    <property type="entry name" value="CAP"/>
    <property type="match status" value="1"/>
</dbReference>
<dbReference type="PANTHER" id="PTHR31157">
    <property type="entry name" value="SCP DOMAIN-CONTAINING PROTEIN"/>
    <property type="match status" value="1"/>
</dbReference>
<evidence type="ECO:0000259" key="3">
    <source>
        <dbReference type="Pfam" id="PF00188"/>
    </source>
</evidence>
<dbReference type="InterPro" id="IPR014258">
    <property type="entry name" value="CAP_domain_YkwD-like"/>
</dbReference>
<dbReference type="EMBL" id="FMYM01000001">
    <property type="protein sequence ID" value="SDB82624.1"/>
    <property type="molecule type" value="Genomic_DNA"/>
</dbReference>
<organism evidence="4 5">
    <name type="scientific">Shouchella lonarensis</name>
    <dbReference type="NCBI Taxonomy" id="1464122"/>
    <lineage>
        <taxon>Bacteria</taxon>
        <taxon>Bacillati</taxon>
        <taxon>Bacillota</taxon>
        <taxon>Bacilli</taxon>
        <taxon>Bacillales</taxon>
        <taxon>Bacillaceae</taxon>
        <taxon>Shouchella</taxon>
    </lineage>
</organism>
<feature type="domain" description="SCP" evidence="3">
    <location>
        <begin position="192"/>
        <end position="305"/>
    </location>
</feature>
<feature type="compositionally biased region" description="Basic and acidic residues" evidence="1">
    <location>
        <begin position="167"/>
        <end position="177"/>
    </location>
</feature>
<dbReference type="AlphaFoldDB" id="A0A1G6GL17"/>
<dbReference type="CDD" id="cd05379">
    <property type="entry name" value="CAP_bacterial"/>
    <property type="match status" value="1"/>
</dbReference>
<name>A0A1G6GL17_9BACI</name>
<evidence type="ECO:0000256" key="2">
    <source>
        <dbReference type="SAM" id="SignalP"/>
    </source>
</evidence>
<gene>
    <name evidence="4" type="ORF">SAMN05421737_101201</name>
</gene>
<feature type="chain" id="PRO_5038807273" evidence="2">
    <location>
        <begin position="24"/>
        <end position="307"/>
    </location>
</feature>
<feature type="signal peptide" evidence="2">
    <location>
        <begin position="1"/>
        <end position="23"/>
    </location>
</feature>
<accession>A0A1G6GL17</accession>
<dbReference type="PANTHER" id="PTHR31157:SF1">
    <property type="entry name" value="SCP DOMAIN-CONTAINING PROTEIN"/>
    <property type="match status" value="1"/>
</dbReference>
<proteinExistence type="predicted"/>
<feature type="region of interest" description="Disordered" evidence="1">
    <location>
        <begin position="93"/>
        <end position="187"/>
    </location>
</feature>
<dbReference type="STRING" id="1464122.SAMN05421737_101201"/>
<protein>
    <submittedName>
        <fullName evidence="4">Uncharacterized protein, YkwD family</fullName>
    </submittedName>
</protein>
<reference evidence="5" key="1">
    <citation type="submission" date="2016-09" db="EMBL/GenBank/DDBJ databases">
        <authorList>
            <person name="Varghese N."/>
            <person name="Submissions S."/>
        </authorList>
    </citation>
    <scope>NUCLEOTIDE SEQUENCE [LARGE SCALE GENOMIC DNA]</scope>
    <source>
        <strain evidence="5">25nlg</strain>
    </source>
</reference>
<feature type="compositionally biased region" description="Basic and acidic residues" evidence="1">
    <location>
        <begin position="97"/>
        <end position="158"/>
    </location>
</feature>
<dbReference type="Gene3D" id="3.40.33.10">
    <property type="entry name" value="CAP"/>
    <property type="match status" value="1"/>
</dbReference>
<keyword evidence="5" id="KW-1185">Reference proteome</keyword>